<evidence type="ECO:0000256" key="1">
    <source>
        <dbReference type="SAM" id="Coils"/>
    </source>
</evidence>
<dbReference type="WBParaSite" id="nRc.2.0.1.t29565-RA">
    <property type="protein sequence ID" value="nRc.2.0.1.t29565-RA"/>
    <property type="gene ID" value="nRc.2.0.1.g29565"/>
</dbReference>
<keyword evidence="2" id="KW-1185">Reference proteome</keyword>
<feature type="coiled-coil region" evidence="1">
    <location>
        <begin position="177"/>
        <end position="211"/>
    </location>
</feature>
<evidence type="ECO:0000313" key="2">
    <source>
        <dbReference type="Proteomes" id="UP000887565"/>
    </source>
</evidence>
<evidence type="ECO:0000313" key="3">
    <source>
        <dbReference type="WBParaSite" id="nRc.2.0.1.t29565-RA"/>
    </source>
</evidence>
<organism evidence="2 3">
    <name type="scientific">Romanomermis culicivorax</name>
    <name type="common">Nematode worm</name>
    <dbReference type="NCBI Taxonomy" id="13658"/>
    <lineage>
        <taxon>Eukaryota</taxon>
        <taxon>Metazoa</taxon>
        <taxon>Ecdysozoa</taxon>
        <taxon>Nematoda</taxon>
        <taxon>Enoplea</taxon>
        <taxon>Dorylaimia</taxon>
        <taxon>Mermithida</taxon>
        <taxon>Mermithoidea</taxon>
        <taxon>Mermithidae</taxon>
        <taxon>Romanomermis</taxon>
    </lineage>
</organism>
<sequence length="388" mass="43976">MMCTAIPYCRWLESGLKDDKSNISMPSKPSIVAVMGPMPTTKVSFILPPVTFFTPPAIKKMFGFSSYPYTRSEPLPSLNRAALSFDVSFLDMPNALVQVGHPWTTEFSDVIDVRDRSTKGWSMADAPDDINLPDVLDGIILPGSVILIILKKYTHFGAIATPAIDRVDPFEIITFQMDKMMQLLLQMQDQITKQKQRMDNLESGRQNAMADFLSRKEERDEQKEKLPLKWELFFQKEEAKFPAEDEIINQNQKVLHQSRRVGKGRGRNAAAPQGCPKKQYLVMDPHVANRQLQLRQDNPYFSVDGPEKDEDTCIGWGNVTFGSGLVPVLGTLLMASCVWKSPCKSRKLDDQQGKHLHRNRAPQKDWKMIIYLTDRSDRPKAQAPACSQ</sequence>
<reference evidence="3" key="1">
    <citation type="submission" date="2022-11" db="UniProtKB">
        <authorList>
            <consortium name="WormBaseParasite"/>
        </authorList>
    </citation>
    <scope>IDENTIFICATION</scope>
</reference>
<dbReference type="Proteomes" id="UP000887565">
    <property type="component" value="Unplaced"/>
</dbReference>
<keyword evidence="1" id="KW-0175">Coiled coil</keyword>
<accession>A0A915JT99</accession>
<protein>
    <submittedName>
        <fullName evidence="3">Uncharacterized protein</fullName>
    </submittedName>
</protein>
<proteinExistence type="predicted"/>
<dbReference type="AlphaFoldDB" id="A0A915JT99"/>
<name>A0A915JT99_ROMCU</name>